<name>A0A5B7E8B1_PORTR</name>
<dbReference type="EMBL" id="VSRR010002227">
    <property type="protein sequence ID" value="MPC30301.1"/>
    <property type="molecule type" value="Genomic_DNA"/>
</dbReference>
<proteinExistence type="predicted"/>
<keyword evidence="2" id="KW-1185">Reference proteome</keyword>
<gene>
    <name evidence="1" type="ORF">E2C01_023562</name>
</gene>
<protein>
    <submittedName>
        <fullName evidence="1">Uncharacterized protein</fullName>
    </submittedName>
</protein>
<reference evidence="1 2" key="1">
    <citation type="submission" date="2019-05" db="EMBL/GenBank/DDBJ databases">
        <title>Another draft genome of Portunus trituberculatus and its Hox gene families provides insights of decapod evolution.</title>
        <authorList>
            <person name="Jeong J.-H."/>
            <person name="Song I."/>
            <person name="Kim S."/>
            <person name="Choi T."/>
            <person name="Kim D."/>
            <person name="Ryu S."/>
            <person name="Kim W."/>
        </authorList>
    </citation>
    <scope>NUCLEOTIDE SEQUENCE [LARGE SCALE GENOMIC DNA]</scope>
    <source>
        <tissue evidence="1">Muscle</tissue>
    </source>
</reference>
<accession>A0A5B7E8B1</accession>
<sequence length="83" mass="9169">MPRYFFRRTPLLKKYSPGASDVPASIEPIITVTGVLISDLTCGGTKGQSLDDVTYRANSSISHDWHAKPPSIFCDLLTTKKQK</sequence>
<dbReference type="Proteomes" id="UP000324222">
    <property type="component" value="Unassembled WGS sequence"/>
</dbReference>
<evidence type="ECO:0000313" key="2">
    <source>
        <dbReference type="Proteomes" id="UP000324222"/>
    </source>
</evidence>
<evidence type="ECO:0000313" key="1">
    <source>
        <dbReference type="EMBL" id="MPC30301.1"/>
    </source>
</evidence>
<organism evidence="1 2">
    <name type="scientific">Portunus trituberculatus</name>
    <name type="common">Swimming crab</name>
    <name type="synonym">Neptunus trituberculatus</name>
    <dbReference type="NCBI Taxonomy" id="210409"/>
    <lineage>
        <taxon>Eukaryota</taxon>
        <taxon>Metazoa</taxon>
        <taxon>Ecdysozoa</taxon>
        <taxon>Arthropoda</taxon>
        <taxon>Crustacea</taxon>
        <taxon>Multicrustacea</taxon>
        <taxon>Malacostraca</taxon>
        <taxon>Eumalacostraca</taxon>
        <taxon>Eucarida</taxon>
        <taxon>Decapoda</taxon>
        <taxon>Pleocyemata</taxon>
        <taxon>Brachyura</taxon>
        <taxon>Eubrachyura</taxon>
        <taxon>Portunoidea</taxon>
        <taxon>Portunidae</taxon>
        <taxon>Portuninae</taxon>
        <taxon>Portunus</taxon>
    </lineage>
</organism>
<dbReference type="AlphaFoldDB" id="A0A5B7E8B1"/>
<comment type="caution">
    <text evidence="1">The sequence shown here is derived from an EMBL/GenBank/DDBJ whole genome shotgun (WGS) entry which is preliminary data.</text>
</comment>